<protein>
    <recommendedName>
        <fullName evidence="1">DDE domain-containing protein</fullName>
    </recommendedName>
</protein>
<dbReference type="PANTHER" id="PTHR35528">
    <property type="entry name" value="BLL1675 PROTEIN"/>
    <property type="match status" value="1"/>
</dbReference>
<comment type="caution">
    <text evidence="2">The sequence shown here is derived from an EMBL/GenBank/DDBJ whole genome shotgun (WGS) entry which is preliminary data.</text>
</comment>
<sequence>MNKQGETLDFYFSQKRNKHAAYQFLKRCLRPYKQDKQPYTLNSDKHSSYAHPIARLKKEGRLREDVAHRQVKYLNNGIESDHTPIKKLIVATGGIKVRKRAWSTLEGFESLRMLNKGQFDSWLRTDNPKTRIWERSAFMNRLFNVEYVDL</sequence>
<dbReference type="Proteomes" id="UP000017800">
    <property type="component" value="Unassembled WGS sequence"/>
</dbReference>
<feature type="domain" description="DDE" evidence="1">
    <location>
        <begin position="2"/>
        <end position="118"/>
    </location>
</feature>
<reference evidence="2 3" key="1">
    <citation type="submission" date="2013-10" db="EMBL/GenBank/DDBJ databases">
        <authorList>
            <person name="Ichikawa N."/>
            <person name="Kimura A."/>
            <person name="Ohji S."/>
            <person name="Hosoyama A."/>
            <person name="Fujita N."/>
        </authorList>
    </citation>
    <scope>NUCLEOTIDE SEQUENCE [LARGE SCALE GENOMIC DNA]</scope>
    <source>
        <strain evidence="2 3">NBRC 102217</strain>
    </source>
</reference>
<dbReference type="eggNOG" id="COG3316">
    <property type="taxonomic scope" value="Bacteria"/>
</dbReference>
<dbReference type="InterPro" id="IPR052183">
    <property type="entry name" value="IS_Transposase"/>
</dbReference>
<accession>V5FRB4</accession>
<name>V5FRB4_9VIBR</name>
<organism evidence="2 3">
    <name type="scientific">Vibrio halioticoli NBRC 102217</name>
    <dbReference type="NCBI Taxonomy" id="1219072"/>
    <lineage>
        <taxon>Bacteria</taxon>
        <taxon>Pseudomonadati</taxon>
        <taxon>Pseudomonadota</taxon>
        <taxon>Gammaproteobacteria</taxon>
        <taxon>Vibrionales</taxon>
        <taxon>Vibrionaceae</taxon>
        <taxon>Vibrio</taxon>
    </lineage>
</organism>
<evidence type="ECO:0000259" key="1">
    <source>
        <dbReference type="Pfam" id="PF13610"/>
    </source>
</evidence>
<dbReference type="AlphaFoldDB" id="V5FRB4"/>
<dbReference type="PANTHER" id="PTHR35528:SF3">
    <property type="entry name" value="BLL1675 PROTEIN"/>
    <property type="match status" value="1"/>
</dbReference>
<dbReference type="Pfam" id="PF13610">
    <property type="entry name" value="DDE_Tnp_IS240"/>
    <property type="match status" value="1"/>
</dbReference>
<reference evidence="2 3" key="2">
    <citation type="submission" date="2013-11" db="EMBL/GenBank/DDBJ databases">
        <title>Whole genome shotgun sequence of Vibrio halioticoli NBRC 102217.</title>
        <authorList>
            <person name="Isaki S."/>
            <person name="Kimura A."/>
            <person name="Ohji S."/>
            <person name="Hosoyama A."/>
            <person name="Fujita N."/>
            <person name="Hashimoto M."/>
            <person name="Hosoyama Y."/>
            <person name="Yamazoe A."/>
        </authorList>
    </citation>
    <scope>NUCLEOTIDE SEQUENCE [LARGE SCALE GENOMIC DNA]</scope>
    <source>
        <strain evidence="2 3">NBRC 102217</strain>
    </source>
</reference>
<evidence type="ECO:0000313" key="2">
    <source>
        <dbReference type="EMBL" id="GAD91202.1"/>
    </source>
</evidence>
<proteinExistence type="predicted"/>
<dbReference type="EMBL" id="BAUJ01000073">
    <property type="protein sequence ID" value="GAD91202.1"/>
    <property type="molecule type" value="Genomic_DNA"/>
</dbReference>
<dbReference type="InterPro" id="IPR032874">
    <property type="entry name" value="DDE_dom"/>
</dbReference>
<gene>
    <name evidence="2" type="ORF">VHA01S_073_00140</name>
</gene>
<evidence type="ECO:0000313" key="3">
    <source>
        <dbReference type="Proteomes" id="UP000017800"/>
    </source>
</evidence>
<keyword evidence="3" id="KW-1185">Reference proteome</keyword>